<keyword evidence="5" id="KW-0808">Transferase</keyword>
<organism evidence="5">
    <name type="scientific">Bactrocera dorsalis</name>
    <name type="common">Oriental fruit fly</name>
    <name type="synonym">Dacus dorsalis</name>
    <dbReference type="NCBI Taxonomy" id="27457"/>
    <lineage>
        <taxon>Eukaryota</taxon>
        <taxon>Metazoa</taxon>
        <taxon>Ecdysozoa</taxon>
        <taxon>Arthropoda</taxon>
        <taxon>Hexapoda</taxon>
        <taxon>Insecta</taxon>
        <taxon>Pterygota</taxon>
        <taxon>Neoptera</taxon>
        <taxon>Endopterygota</taxon>
        <taxon>Diptera</taxon>
        <taxon>Brachycera</taxon>
        <taxon>Muscomorpha</taxon>
        <taxon>Tephritoidea</taxon>
        <taxon>Tephritidae</taxon>
        <taxon>Bactrocera</taxon>
        <taxon>Bactrocera</taxon>
    </lineage>
</organism>
<dbReference type="RefSeq" id="XP_011197222.2">
    <property type="nucleotide sequence ID" value="XM_011198920.3"/>
</dbReference>
<name>A0A034WIZ7_BACDO</name>
<dbReference type="GO" id="GO:0016740">
    <property type="term" value="F:transferase activity"/>
    <property type="evidence" value="ECO:0007669"/>
    <property type="project" value="UniProtKB-KW"/>
</dbReference>
<accession>A0A034WIZ7</accession>
<evidence type="ECO:0000256" key="1">
    <source>
        <dbReference type="ARBA" id="ARBA00004604"/>
    </source>
</evidence>
<dbReference type="Pfam" id="PF08698">
    <property type="entry name" value="Fcf2"/>
    <property type="match status" value="1"/>
</dbReference>
<feature type="region of interest" description="Disordered" evidence="3">
    <location>
        <begin position="15"/>
        <end position="68"/>
    </location>
</feature>
<dbReference type="GO" id="GO:0006396">
    <property type="term" value="P:RNA processing"/>
    <property type="evidence" value="ECO:0007669"/>
    <property type="project" value="TreeGrafter"/>
</dbReference>
<dbReference type="InterPro" id="IPR014810">
    <property type="entry name" value="Fcf2_C"/>
</dbReference>
<evidence type="ECO:0000259" key="4">
    <source>
        <dbReference type="Pfam" id="PF08698"/>
    </source>
</evidence>
<evidence type="ECO:0000256" key="3">
    <source>
        <dbReference type="SAM" id="MobiDB-lite"/>
    </source>
</evidence>
<dbReference type="InterPro" id="IPR039883">
    <property type="entry name" value="Fcf2/DNTTIP2"/>
</dbReference>
<dbReference type="GO" id="GO:0003723">
    <property type="term" value="F:RNA binding"/>
    <property type="evidence" value="ECO:0007669"/>
    <property type="project" value="TreeGrafter"/>
</dbReference>
<feature type="compositionally biased region" description="Polar residues" evidence="3">
    <location>
        <begin position="21"/>
        <end position="32"/>
    </location>
</feature>
<sequence length="301" mass="35142">MSLFVLDTAGDTNLLERESHGTATVESNSQWRTLEEGVRQDPEVVNKEVEVENDDEDEDEDYFGLPPPNIDISQIIKEELAKIQTPKSDIEEKLDKLTERIDAVLLQMKENPVKIRQGRYNKMDFSDYNPATGKFDVELKVKTDVEKEMAKSQLVPGFGRLKEMPFITKKKQREISRVERSKTKGPGWYNLPATEQTEETTNELKILQMRSVLDPKHFYKKNDLKVLPKYFQIGTVQHSPLDYYSERGTRHKKRSLVDDLLADETAQNYTKRKFKEVVARREKYAHRKAMQKMKKQKKNKS</sequence>
<protein>
    <submittedName>
        <fullName evidence="5">Deoxynucleotidyltransferase terminal-interacting protein 2</fullName>
    </submittedName>
</protein>
<feature type="compositionally biased region" description="Acidic residues" evidence="3">
    <location>
        <begin position="51"/>
        <end position="62"/>
    </location>
</feature>
<keyword evidence="2" id="KW-0539">Nucleus</keyword>
<feature type="compositionally biased region" description="Basic and acidic residues" evidence="3">
    <location>
        <begin position="33"/>
        <end position="50"/>
    </location>
</feature>
<comment type="subcellular location">
    <subcellularLocation>
        <location evidence="1">Nucleus</location>
        <location evidence="1">Nucleolus</location>
    </subcellularLocation>
</comment>
<evidence type="ECO:0000313" key="5">
    <source>
        <dbReference type="EMBL" id="JAC55556.1"/>
    </source>
</evidence>
<dbReference type="AlphaFoldDB" id="A0A034WIZ7"/>
<reference evidence="5" key="1">
    <citation type="journal article" date="2014" name="BMC Genomics">
        <title>Characterizing the developmental transcriptome of the oriental fruit fly, Bactrocera dorsalis (Diptera: Tephritidae) through comparative genomic analysis with Drosophila melanogaster utilizing modENCODE datasets.</title>
        <authorList>
            <person name="Geib S.M."/>
            <person name="Calla B."/>
            <person name="Hall B."/>
            <person name="Hou S."/>
            <person name="Manoukis N.C."/>
        </authorList>
    </citation>
    <scope>NUCLEOTIDE SEQUENCE</scope>
    <source>
        <strain evidence="5">Punador</strain>
    </source>
</reference>
<dbReference type="GeneID" id="105221808"/>
<gene>
    <name evidence="5" type="primary">TDIF2</name>
</gene>
<dbReference type="KEGG" id="bdr:105221808"/>
<proteinExistence type="predicted"/>
<dbReference type="OrthoDB" id="427886at2759"/>
<dbReference type="GO" id="GO:0005730">
    <property type="term" value="C:nucleolus"/>
    <property type="evidence" value="ECO:0007669"/>
    <property type="project" value="UniProtKB-SubCell"/>
</dbReference>
<dbReference type="EMBL" id="GAKP01003396">
    <property type="protein sequence ID" value="JAC55556.1"/>
    <property type="molecule type" value="Transcribed_RNA"/>
</dbReference>
<feature type="domain" description="Fcf2 pre-rRNA processing C-terminal" evidence="4">
    <location>
        <begin position="181"/>
        <end position="273"/>
    </location>
</feature>
<dbReference type="PANTHER" id="PTHR21686:SF12">
    <property type="entry name" value="DEOXYNUCLEOTIDYLTRANSFERASE TERMINAL-INTERACTING PROTEIN 2"/>
    <property type="match status" value="1"/>
</dbReference>
<evidence type="ECO:0000256" key="2">
    <source>
        <dbReference type="ARBA" id="ARBA00023242"/>
    </source>
</evidence>
<dbReference type="PANTHER" id="PTHR21686">
    <property type="entry name" value="DEOXYNUCLEOTIDYLTRANSFERASE TERMINAL-INTERACTING PROTEIN 2"/>
    <property type="match status" value="1"/>
</dbReference>